<evidence type="ECO:0000313" key="7">
    <source>
        <dbReference type="Proteomes" id="UP000242415"/>
    </source>
</evidence>
<keyword evidence="3" id="KW-0804">Transcription</keyword>
<dbReference type="GO" id="GO:0003700">
    <property type="term" value="F:DNA-binding transcription factor activity"/>
    <property type="evidence" value="ECO:0007669"/>
    <property type="project" value="TreeGrafter"/>
</dbReference>
<evidence type="ECO:0000256" key="1">
    <source>
        <dbReference type="ARBA" id="ARBA00023015"/>
    </source>
</evidence>
<dbReference type="Proteomes" id="UP000242415">
    <property type="component" value="Unassembled WGS sequence"/>
</dbReference>
<dbReference type="AlphaFoldDB" id="A0A1H3RR31"/>
<organism evidence="6 7">
    <name type="scientific">Micromonospora pattaloongensis</name>
    <dbReference type="NCBI Taxonomy" id="405436"/>
    <lineage>
        <taxon>Bacteria</taxon>
        <taxon>Bacillati</taxon>
        <taxon>Actinomycetota</taxon>
        <taxon>Actinomycetes</taxon>
        <taxon>Micromonosporales</taxon>
        <taxon>Micromonosporaceae</taxon>
        <taxon>Micromonospora</taxon>
    </lineage>
</organism>
<evidence type="ECO:0000259" key="5">
    <source>
        <dbReference type="PROSITE" id="PS50977"/>
    </source>
</evidence>
<dbReference type="Gene3D" id="1.10.357.10">
    <property type="entry name" value="Tetracycline Repressor, domain 2"/>
    <property type="match status" value="1"/>
</dbReference>
<sequence length="205" mass="21856">MATTSRAAAEVRLSLAHGLAAAVTEKGYAASTIADIVAHARVSKRTFYEHFADKEECLMAFYADAAARLIEVVRAAGTPDQPWRERVRVVVTAYLSALDALPAVSRTLLVEIQAAGPRAYGLRQEMQRRFADALVQIVDEGRAANPEIPPLAPALAVALVGGINELMLQVVDPYAGEDGSPGTAAFSTLTESIVHLVSAVLTYRP</sequence>
<keyword evidence="2 4" id="KW-0238">DNA-binding</keyword>
<proteinExistence type="predicted"/>
<keyword evidence="7" id="KW-1185">Reference proteome</keyword>
<evidence type="ECO:0000256" key="2">
    <source>
        <dbReference type="ARBA" id="ARBA00023125"/>
    </source>
</evidence>
<dbReference type="GO" id="GO:0000976">
    <property type="term" value="F:transcription cis-regulatory region binding"/>
    <property type="evidence" value="ECO:0007669"/>
    <property type="project" value="TreeGrafter"/>
</dbReference>
<dbReference type="InterPro" id="IPR050109">
    <property type="entry name" value="HTH-type_TetR-like_transc_reg"/>
</dbReference>
<feature type="domain" description="HTH tetR-type" evidence="5">
    <location>
        <begin position="9"/>
        <end position="69"/>
    </location>
</feature>
<dbReference type="PROSITE" id="PS01081">
    <property type="entry name" value="HTH_TETR_1"/>
    <property type="match status" value="1"/>
</dbReference>
<dbReference type="InterPro" id="IPR001647">
    <property type="entry name" value="HTH_TetR"/>
</dbReference>
<evidence type="ECO:0000313" key="6">
    <source>
        <dbReference type="EMBL" id="SDZ28146.1"/>
    </source>
</evidence>
<dbReference type="PROSITE" id="PS50977">
    <property type="entry name" value="HTH_TETR_2"/>
    <property type="match status" value="1"/>
</dbReference>
<dbReference type="SUPFAM" id="SSF46689">
    <property type="entry name" value="Homeodomain-like"/>
    <property type="match status" value="1"/>
</dbReference>
<evidence type="ECO:0000256" key="3">
    <source>
        <dbReference type="ARBA" id="ARBA00023163"/>
    </source>
</evidence>
<protein>
    <submittedName>
        <fullName evidence="6">Transcriptional regulator, TetR family</fullName>
    </submittedName>
</protein>
<dbReference type="InterPro" id="IPR009057">
    <property type="entry name" value="Homeodomain-like_sf"/>
</dbReference>
<dbReference type="EMBL" id="FNPH01000009">
    <property type="protein sequence ID" value="SDZ28146.1"/>
    <property type="molecule type" value="Genomic_DNA"/>
</dbReference>
<dbReference type="InterPro" id="IPR023772">
    <property type="entry name" value="DNA-bd_HTH_TetR-type_CS"/>
</dbReference>
<accession>A0A1H3RR31</accession>
<dbReference type="STRING" id="405436.SAMN05444365_10918"/>
<dbReference type="PANTHER" id="PTHR30055:SF234">
    <property type="entry name" value="HTH-TYPE TRANSCRIPTIONAL REGULATOR BETI"/>
    <property type="match status" value="1"/>
</dbReference>
<dbReference type="RefSeq" id="WP_175543722.1">
    <property type="nucleotide sequence ID" value="NZ_FNPH01000009.1"/>
</dbReference>
<evidence type="ECO:0000256" key="4">
    <source>
        <dbReference type="PROSITE-ProRule" id="PRU00335"/>
    </source>
</evidence>
<name>A0A1H3RR31_9ACTN</name>
<feature type="DNA-binding region" description="H-T-H motif" evidence="4">
    <location>
        <begin position="32"/>
        <end position="51"/>
    </location>
</feature>
<keyword evidence="1" id="KW-0805">Transcription regulation</keyword>
<dbReference type="PANTHER" id="PTHR30055">
    <property type="entry name" value="HTH-TYPE TRANSCRIPTIONAL REGULATOR RUTR"/>
    <property type="match status" value="1"/>
</dbReference>
<gene>
    <name evidence="6" type="ORF">SAMN05444365_10918</name>
</gene>
<dbReference type="Pfam" id="PF00440">
    <property type="entry name" value="TetR_N"/>
    <property type="match status" value="1"/>
</dbReference>
<reference evidence="7" key="1">
    <citation type="submission" date="2016-10" db="EMBL/GenBank/DDBJ databases">
        <authorList>
            <person name="Varghese N."/>
            <person name="Submissions S."/>
        </authorList>
    </citation>
    <scope>NUCLEOTIDE SEQUENCE [LARGE SCALE GENOMIC DNA]</scope>
    <source>
        <strain evidence="7">DSM 45245</strain>
    </source>
</reference>